<sequence>MKEKLTWIALPSIVLISIGILAFCFPEFFKHEGGYAGYGGNSGFIVFIYRVLLYIFWGKFLGIILIVLGAIGFVYFVKEIFKKEEPVPLDIQVKQEITTTVFSEAFKLAKKQIKKNQQ</sequence>
<evidence type="ECO:0000313" key="2">
    <source>
        <dbReference type="EMBL" id="MBE9252700.1"/>
    </source>
</evidence>
<keyword evidence="3" id="KW-1185">Reference proteome</keyword>
<evidence type="ECO:0000256" key="1">
    <source>
        <dbReference type="SAM" id="Phobius"/>
    </source>
</evidence>
<feature type="transmembrane region" description="Helical" evidence="1">
    <location>
        <begin position="7"/>
        <end position="29"/>
    </location>
</feature>
<feature type="transmembrane region" description="Helical" evidence="1">
    <location>
        <begin position="60"/>
        <end position="77"/>
    </location>
</feature>
<dbReference type="EMBL" id="JADEVV010000004">
    <property type="protein sequence ID" value="MBE9252700.1"/>
    <property type="molecule type" value="Genomic_DNA"/>
</dbReference>
<name>A0ABR9VMX6_9SYNC</name>
<keyword evidence="1" id="KW-1133">Transmembrane helix</keyword>
<gene>
    <name evidence="2" type="ORF">IQ217_02295</name>
</gene>
<keyword evidence="1" id="KW-0472">Membrane</keyword>
<keyword evidence="1" id="KW-0812">Transmembrane</keyword>
<protein>
    <submittedName>
        <fullName evidence="2">Uncharacterized protein</fullName>
    </submittedName>
</protein>
<dbReference type="Proteomes" id="UP000658720">
    <property type="component" value="Unassembled WGS sequence"/>
</dbReference>
<accession>A0ABR9VMX6</accession>
<comment type="caution">
    <text evidence="2">The sequence shown here is derived from an EMBL/GenBank/DDBJ whole genome shotgun (WGS) entry which is preliminary data.</text>
</comment>
<organism evidence="2 3">
    <name type="scientific">Synechocystis salina LEGE 00031</name>
    <dbReference type="NCBI Taxonomy" id="1828736"/>
    <lineage>
        <taxon>Bacteria</taxon>
        <taxon>Bacillati</taxon>
        <taxon>Cyanobacteriota</taxon>
        <taxon>Cyanophyceae</taxon>
        <taxon>Synechococcales</taxon>
        <taxon>Merismopediaceae</taxon>
        <taxon>Synechocystis</taxon>
    </lineage>
</organism>
<proteinExistence type="predicted"/>
<dbReference type="RefSeq" id="WP_194018765.1">
    <property type="nucleotide sequence ID" value="NZ_JADEVV010000004.1"/>
</dbReference>
<reference evidence="2 3" key="1">
    <citation type="submission" date="2020-10" db="EMBL/GenBank/DDBJ databases">
        <authorList>
            <person name="Castelo-Branco R."/>
            <person name="Eusebio N."/>
            <person name="Adriana R."/>
            <person name="Vieira A."/>
            <person name="Brugerolle De Fraissinette N."/>
            <person name="Rezende De Castro R."/>
            <person name="Schneider M.P."/>
            <person name="Vasconcelos V."/>
            <person name="Leao P.N."/>
        </authorList>
    </citation>
    <scope>NUCLEOTIDE SEQUENCE [LARGE SCALE GENOMIC DNA]</scope>
    <source>
        <strain evidence="2 3">LEGE 00031</strain>
    </source>
</reference>
<evidence type="ECO:0000313" key="3">
    <source>
        <dbReference type="Proteomes" id="UP000658720"/>
    </source>
</evidence>